<dbReference type="Proteomes" id="UP000095606">
    <property type="component" value="Unassembled WGS sequence"/>
</dbReference>
<evidence type="ECO:0000313" key="2">
    <source>
        <dbReference type="EMBL" id="CUO87016.1"/>
    </source>
</evidence>
<dbReference type="AlphaFoldDB" id="A0A174ILK5"/>
<feature type="compositionally biased region" description="Basic and acidic residues" evidence="1">
    <location>
        <begin position="1"/>
        <end position="11"/>
    </location>
</feature>
<feature type="region of interest" description="Disordered" evidence="1">
    <location>
        <begin position="1"/>
        <end position="20"/>
    </location>
</feature>
<organism evidence="2 3">
    <name type="scientific">Bacteroides faecis</name>
    <dbReference type="NCBI Taxonomy" id="674529"/>
    <lineage>
        <taxon>Bacteria</taxon>
        <taxon>Pseudomonadati</taxon>
        <taxon>Bacteroidota</taxon>
        <taxon>Bacteroidia</taxon>
        <taxon>Bacteroidales</taxon>
        <taxon>Bacteroidaceae</taxon>
        <taxon>Bacteroides</taxon>
    </lineage>
</organism>
<reference evidence="2 3" key="1">
    <citation type="submission" date="2015-09" db="EMBL/GenBank/DDBJ databases">
        <authorList>
            <consortium name="Pathogen Informatics"/>
        </authorList>
    </citation>
    <scope>NUCLEOTIDE SEQUENCE [LARGE SCALE GENOMIC DNA]</scope>
    <source>
        <strain evidence="2 3">2789STDY5834846</strain>
    </source>
</reference>
<proteinExistence type="predicted"/>
<accession>A0A174ILK5</accession>
<evidence type="ECO:0000313" key="3">
    <source>
        <dbReference type="Proteomes" id="UP000095606"/>
    </source>
</evidence>
<dbReference type="RefSeq" id="WP_055269136.1">
    <property type="nucleotide sequence ID" value="NZ_CAXKYA010000002.1"/>
</dbReference>
<evidence type="ECO:0000256" key="1">
    <source>
        <dbReference type="SAM" id="MobiDB-lite"/>
    </source>
</evidence>
<dbReference type="EMBL" id="CZAE01000004">
    <property type="protein sequence ID" value="CUO87016.1"/>
    <property type="molecule type" value="Genomic_DNA"/>
</dbReference>
<protein>
    <submittedName>
        <fullName evidence="2">Uncharacterized protein</fullName>
    </submittedName>
</protein>
<dbReference type="GeneID" id="69588507"/>
<gene>
    <name evidence="2" type="ORF">ERS852461_01336</name>
</gene>
<name>A0A174ILK5_9BACE</name>
<sequence>MAGRKKNDGRGRLGGRIAGTPNKVTTDLKTWIAEILDGGRDKFVQSMGRLTPQEYIKVYTGLLNYALPKQQAINVESQTEAEYKQLEKLIDTAPDEFVDRIAEKILKLQEGNRDE</sequence>